<evidence type="ECO:0000313" key="2">
    <source>
        <dbReference type="EMBL" id="RKD90465.1"/>
    </source>
</evidence>
<organism evidence="2 3">
    <name type="scientific">Mangrovibacterium diazotrophicum</name>
    <dbReference type="NCBI Taxonomy" id="1261403"/>
    <lineage>
        <taxon>Bacteria</taxon>
        <taxon>Pseudomonadati</taxon>
        <taxon>Bacteroidota</taxon>
        <taxon>Bacteroidia</taxon>
        <taxon>Marinilabiliales</taxon>
        <taxon>Prolixibacteraceae</taxon>
        <taxon>Mangrovibacterium</taxon>
    </lineage>
</organism>
<dbReference type="AlphaFoldDB" id="A0A419W4U1"/>
<dbReference type="Proteomes" id="UP000283387">
    <property type="component" value="Unassembled WGS sequence"/>
</dbReference>
<gene>
    <name evidence="2" type="ORF">BC643_0805</name>
</gene>
<protein>
    <submittedName>
        <fullName evidence="2">Dihydrofolate reductase</fullName>
    </submittedName>
</protein>
<dbReference type="Pfam" id="PF01872">
    <property type="entry name" value="RibD_C"/>
    <property type="match status" value="1"/>
</dbReference>
<proteinExistence type="predicted"/>
<name>A0A419W4U1_9BACT</name>
<dbReference type="GO" id="GO:0009231">
    <property type="term" value="P:riboflavin biosynthetic process"/>
    <property type="evidence" value="ECO:0007669"/>
    <property type="project" value="InterPro"/>
</dbReference>
<evidence type="ECO:0000259" key="1">
    <source>
        <dbReference type="Pfam" id="PF01872"/>
    </source>
</evidence>
<sequence length="178" mass="20286">MENRKLILYISCSLDGYIAKPNDDLSFLSQVQKEGEDYGYHDFVSTIDTVILGRKTYDWVMTQVDEFPHADKETYVITRTERPRKGKTIFYTGELKGLIIGLKKRQGKNIFCDGGAEIVNELLTEKLFDELIISVVPVLVGNGTRLFKDGRPEQTLKLISVNGFDTGLVQLHYKMTEK</sequence>
<feature type="domain" description="Bacterial bifunctional deaminase-reductase C-terminal" evidence="1">
    <location>
        <begin position="4"/>
        <end position="169"/>
    </location>
</feature>
<dbReference type="SUPFAM" id="SSF53597">
    <property type="entry name" value="Dihydrofolate reductase-like"/>
    <property type="match status" value="1"/>
</dbReference>
<dbReference type="RefSeq" id="WP_120271869.1">
    <property type="nucleotide sequence ID" value="NZ_RAPN01000001.1"/>
</dbReference>
<dbReference type="PANTHER" id="PTHR38011">
    <property type="entry name" value="DIHYDROFOLATE REDUCTASE FAMILY PROTEIN (AFU_ORTHOLOGUE AFUA_8G06820)"/>
    <property type="match status" value="1"/>
</dbReference>
<dbReference type="InterPro" id="IPR050765">
    <property type="entry name" value="Riboflavin_Biosynth_HTPR"/>
</dbReference>
<dbReference type="GO" id="GO:0008703">
    <property type="term" value="F:5-amino-6-(5-phosphoribosylamino)uracil reductase activity"/>
    <property type="evidence" value="ECO:0007669"/>
    <property type="project" value="InterPro"/>
</dbReference>
<evidence type="ECO:0000313" key="3">
    <source>
        <dbReference type="Proteomes" id="UP000283387"/>
    </source>
</evidence>
<dbReference type="OrthoDB" id="195113at2"/>
<reference evidence="2 3" key="1">
    <citation type="submission" date="2018-09" db="EMBL/GenBank/DDBJ databases">
        <title>Genomic Encyclopedia of Archaeal and Bacterial Type Strains, Phase II (KMG-II): from individual species to whole genera.</title>
        <authorList>
            <person name="Goeker M."/>
        </authorList>
    </citation>
    <scope>NUCLEOTIDE SEQUENCE [LARGE SCALE GENOMIC DNA]</scope>
    <source>
        <strain evidence="2 3">DSM 27148</strain>
    </source>
</reference>
<comment type="caution">
    <text evidence="2">The sequence shown here is derived from an EMBL/GenBank/DDBJ whole genome shotgun (WGS) entry which is preliminary data.</text>
</comment>
<dbReference type="PANTHER" id="PTHR38011:SF11">
    <property type="entry name" value="2,5-DIAMINO-6-RIBOSYLAMINO-4(3H)-PYRIMIDINONE 5'-PHOSPHATE REDUCTASE"/>
    <property type="match status" value="1"/>
</dbReference>
<dbReference type="InterPro" id="IPR024072">
    <property type="entry name" value="DHFR-like_dom_sf"/>
</dbReference>
<dbReference type="InterPro" id="IPR002734">
    <property type="entry name" value="RibDG_C"/>
</dbReference>
<keyword evidence="3" id="KW-1185">Reference proteome</keyword>
<dbReference type="Gene3D" id="3.40.430.10">
    <property type="entry name" value="Dihydrofolate Reductase, subunit A"/>
    <property type="match status" value="1"/>
</dbReference>
<accession>A0A419W4U1</accession>
<dbReference type="EMBL" id="RAPN01000001">
    <property type="protein sequence ID" value="RKD90465.1"/>
    <property type="molecule type" value="Genomic_DNA"/>
</dbReference>